<dbReference type="Proteomes" id="UP001054821">
    <property type="component" value="Chromosome 2"/>
</dbReference>
<dbReference type="InterPro" id="IPR005174">
    <property type="entry name" value="KIB1-4_b-propeller"/>
</dbReference>
<accession>A0AAD4WDW6</accession>
<gene>
    <name evidence="2" type="ORF">L3X38_009563</name>
</gene>
<feature type="domain" description="KIB1-4 beta-propeller" evidence="1">
    <location>
        <begin position="27"/>
        <end position="265"/>
    </location>
</feature>
<evidence type="ECO:0000259" key="1">
    <source>
        <dbReference type="Pfam" id="PF03478"/>
    </source>
</evidence>
<dbReference type="InterPro" id="IPR050942">
    <property type="entry name" value="F-box_BR-signaling"/>
</dbReference>
<dbReference type="Pfam" id="PF03478">
    <property type="entry name" value="Beta-prop_KIB1-4"/>
    <property type="match status" value="1"/>
</dbReference>
<dbReference type="AlphaFoldDB" id="A0AAD4WDW6"/>
<organism evidence="2 3">
    <name type="scientific">Prunus dulcis</name>
    <name type="common">Almond</name>
    <name type="synonym">Amygdalus dulcis</name>
    <dbReference type="NCBI Taxonomy" id="3755"/>
    <lineage>
        <taxon>Eukaryota</taxon>
        <taxon>Viridiplantae</taxon>
        <taxon>Streptophyta</taxon>
        <taxon>Embryophyta</taxon>
        <taxon>Tracheophyta</taxon>
        <taxon>Spermatophyta</taxon>
        <taxon>Magnoliopsida</taxon>
        <taxon>eudicotyledons</taxon>
        <taxon>Gunneridae</taxon>
        <taxon>Pentapetalae</taxon>
        <taxon>rosids</taxon>
        <taxon>fabids</taxon>
        <taxon>Rosales</taxon>
        <taxon>Rosaceae</taxon>
        <taxon>Amygdaloideae</taxon>
        <taxon>Amygdaleae</taxon>
        <taxon>Prunus</taxon>
    </lineage>
</organism>
<proteinExistence type="predicted"/>
<name>A0AAD4WDW6_PRUDU</name>
<dbReference type="EMBL" id="JAJFAZ020000002">
    <property type="protein sequence ID" value="KAI5341688.1"/>
    <property type="molecule type" value="Genomic_DNA"/>
</dbReference>
<evidence type="ECO:0000313" key="3">
    <source>
        <dbReference type="Proteomes" id="UP001054821"/>
    </source>
</evidence>
<protein>
    <recommendedName>
        <fullName evidence="1">KIB1-4 beta-propeller domain-containing protein</fullName>
    </recommendedName>
</protein>
<keyword evidence="3" id="KW-1185">Reference proteome</keyword>
<sequence length="298" mass="34278">MCSTRNYSTLKLAASSEPTRRVRRNQQQQPHCVVVSLCSLGRLAFCMPTDRSWNSIDKEGKLHFDNIVIVHGKLYAPTRWGPRSSSALMVFDIIFQEDVNICSSDFIPGQPRYRVEKQVLLHSWPHIPLVLPWKNNNDRYISLAQDYALMELFMIHHQVTYDCDSDYEMSRSHIYSGNCIKPPKTKGFRVLKLNSTNEGGSPWEEVADLGDRILFMSNVGNKFISTNSANSAINHGERLERNCIYFAFDHSCLQSTSSGHDFRVFSLENRTIRHLDFPVCFSGARLPTRPIWFTPNPW</sequence>
<comment type="caution">
    <text evidence="2">The sequence shown here is derived from an EMBL/GenBank/DDBJ whole genome shotgun (WGS) entry which is preliminary data.</text>
</comment>
<dbReference type="PANTHER" id="PTHR44259">
    <property type="entry name" value="OS07G0183000 PROTEIN-RELATED"/>
    <property type="match status" value="1"/>
</dbReference>
<reference evidence="2 3" key="1">
    <citation type="journal article" date="2022" name="G3 (Bethesda)">
        <title>Whole-genome sequence and methylome profiling of the almond [Prunus dulcis (Mill.) D.A. Webb] cultivar 'Nonpareil'.</title>
        <authorList>
            <person name="D'Amico-Willman K.M."/>
            <person name="Ouma W.Z."/>
            <person name="Meulia T."/>
            <person name="Sideli G.M."/>
            <person name="Gradziel T.M."/>
            <person name="Fresnedo-Ramirez J."/>
        </authorList>
    </citation>
    <scope>NUCLEOTIDE SEQUENCE [LARGE SCALE GENOMIC DNA]</scope>
    <source>
        <strain evidence="2">Clone GOH B32 T37-40</strain>
    </source>
</reference>
<evidence type="ECO:0000313" key="2">
    <source>
        <dbReference type="EMBL" id="KAI5341688.1"/>
    </source>
</evidence>
<dbReference type="PANTHER" id="PTHR44259:SF114">
    <property type="entry name" value="OS06G0707300 PROTEIN"/>
    <property type="match status" value="1"/>
</dbReference>